<sequence>MASADAASRAGSARPRREDTVEPDEYNGSTVLSICIAAPLHAGVFGTAPDGRRPVLSQLAPGNPGIHLVSAACRRDRALRPA</sequence>
<comment type="caution">
    <text evidence="2">The sequence shown here is derived from an EMBL/GenBank/DDBJ whole genome shotgun (WGS) entry which is preliminary data.</text>
</comment>
<feature type="region of interest" description="Disordered" evidence="1">
    <location>
        <begin position="1"/>
        <end position="24"/>
    </location>
</feature>
<reference evidence="2 3" key="1">
    <citation type="submission" date="2019-12" db="EMBL/GenBank/DDBJ databases">
        <title>Whole genome shotgun sequence of Streptomyces tubercidicus NBRC 13090.</title>
        <authorList>
            <person name="Ichikawa N."/>
            <person name="Kimura A."/>
            <person name="Kitahashi Y."/>
            <person name="Komaki H."/>
            <person name="Tamura T."/>
        </authorList>
    </citation>
    <scope>NUCLEOTIDE SEQUENCE [LARGE SCALE GENOMIC DNA]</scope>
    <source>
        <strain evidence="2 3">NBRC 13090</strain>
    </source>
</reference>
<proteinExistence type="predicted"/>
<dbReference type="EMBL" id="BLIR01000003">
    <property type="protein sequence ID" value="GFE41878.1"/>
    <property type="molecule type" value="Genomic_DNA"/>
</dbReference>
<keyword evidence="3" id="KW-1185">Reference proteome</keyword>
<evidence type="ECO:0000313" key="3">
    <source>
        <dbReference type="Proteomes" id="UP000431826"/>
    </source>
</evidence>
<evidence type="ECO:0000256" key="1">
    <source>
        <dbReference type="SAM" id="MobiDB-lite"/>
    </source>
</evidence>
<accession>A0A640V064</accession>
<evidence type="ECO:0000313" key="2">
    <source>
        <dbReference type="EMBL" id="GFE41878.1"/>
    </source>
</evidence>
<protein>
    <submittedName>
        <fullName evidence="2">Uncharacterized protein</fullName>
    </submittedName>
</protein>
<dbReference type="Proteomes" id="UP000431826">
    <property type="component" value="Unassembled WGS sequence"/>
</dbReference>
<feature type="compositionally biased region" description="Low complexity" evidence="1">
    <location>
        <begin position="1"/>
        <end position="13"/>
    </location>
</feature>
<name>A0A640V064_9ACTN</name>
<organism evidence="2 3">
    <name type="scientific">Streptomyces tubercidicus</name>
    <dbReference type="NCBI Taxonomy" id="47759"/>
    <lineage>
        <taxon>Bacteria</taxon>
        <taxon>Bacillati</taxon>
        <taxon>Actinomycetota</taxon>
        <taxon>Actinomycetes</taxon>
        <taxon>Kitasatosporales</taxon>
        <taxon>Streptomycetaceae</taxon>
        <taxon>Streptomyces</taxon>
    </lineage>
</organism>
<gene>
    <name evidence="2" type="ORF">Stube_65510</name>
</gene>
<dbReference type="AlphaFoldDB" id="A0A640V064"/>